<accession>D5MHZ8</accession>
<reference evidence="1 2" key="1">
    <citation type="journal article" date="2010" name="Nature">
        <title>Nitrite-driven anaerobic methane oxidation by oxygenic bacteria.</title>
        <authorList>
            <person name="Ettwig K.F."/>
            <person name="Butler M.K."/>
            <person name="Le Paslier D."/>
            <person name="Pelletier E."/>
            <person name="Mangenot S."/>
            <person name="Kuypers M.M.M."/>
            <person name="Schreiber F."/>
            <person name="Dutilh B.E."/>
            <person name="Zedelius J."/>
            <person name="de Beer D."/>
            <person name="Gloerich J."/>
            <person name="Wessels H.J.C.T."/>
            <person name="van Allen T."/>
            <person name="Luesken F."/>
            <person name="Wu M."/>
            <person name="van de Pas-Schoonen K.T."/>
            <person name="Op den Camp H.J.M."/>
            <person name="Janssen-Megens E.M."/>
            <person name="Francoijs K-J."/>
            <person name="Stunnenberg H."/>
            <person name="Weissenbach J."/>
            <person name="Jetten M.S.M."/>
            <person name="Strous M."/>
        </authorList>
    </citation>
    <scope>NUCLEOTIDE SEQUENCE [LARGE SCALE GENOMIC DNA]</scope>
</reference>
<organism evidence="1 2">
    <name type="scientific">Methylomirabilis oxygeniifera</name>
    <dbReference type="NCBI Taxonomy" id="671143"/>
    <lineage>
        <taxon>Bacteria</taxon>
        <taxon>Candidatus Methylomirabilota</taxon>
        <taxon>Candidatus Methylomirabilia</taxon>
        <taxon>Candidatus Methylomirabilales</taxon>
        <taxon>Candidatus Methylomirabilaceae</taxon>
        <taxon>Candidatus Methylomirabilis</taxon>
    </lineage>
</organism>
<gene>
    <name evidence="1" type="ORF">DAMO_2240</name>
</gene>
<dbReference type="Proteomes" id="UP000006898">
    <property type="component" value="Chromosome"/>
</dbReference>
<dbReference type="EMBL" id="FP565575">
    <property type="protein sequence ID" value="CBE69290.1"/>
    <property type="molecule type" value="Genomic_DNA"/>
</dbReference>
<dbReference type="AlphaFoldDB" id="D5MHZ8"/>
<sequence length="61" mass="6495">MYIVGVEHTGTCIAGFSIGLSIDKVVHSVNEGKSRSFGEGRPRDTNPFLGIALGFVEVLLC</sequence>
<evidence type="ECO:0000313" key="2">
    <source>
        <dbReference type="Proteomes" id="UP000006898"/>
    </source>
</evidence>
<name>D5MHZ8_METO1</name>
<dbReference type="STRING" id="671143.DAMO_2240"/>
<protein>
    <submittedName>
        <fullName evidence="1">Uncharacterized protein</fullName>
    </submittedName>
</protein>
<dbReference type="HOGENOM" id="CLU_2913844_0_0_0"/>
<dbReference type="KEGG" id="mox:DAMO_2240"/>
<evidence type="ECO:0000313" key="1">
    <source>
        <dbReference type="EMBL" id="CBE69290.1"/>
    </source>
</evidence>
<proteinExistence type="predicted"/>